<protein>
    <recommendedName>
        <fullName evidence="6">G-protein coupled receptors family 1 profile domain-containing protein</fullName>
    </recommendedName>
</protein>
<dbReference type="Pfam" id="PF00001">
    <property type="entry name" value="7tm_1"/>
    <property type="match status" value="1"/>
</dbReference>
<accession>A0A6J8CIH1</accession>
<dbReference type="InterPro" id="IPR052954">
    <property type="entry name" value="GPCR-Ligand_Int"/>
</dbReference>
<dbReference type="PROSITE" id="PS50262">
    <property type="entry name" value="G_PROTEIN_RECEP_F1_2"/>
    <property type="match status" value="1"/>
</dbReference>
<comment type="subcellular location">
    <subcellularLocation>
        <location evidence="1">Membrane</location>
    </subcellularLocation>
</comment>
<feature type="transmembrane region" description="Helical" evidence="5">
    <location>
        <begin position="65"/>
        <end position="85"/>
    </location>
</feature>
<dbReference type="InterPro" id="IPR000276">
    <property type="entry name" value="GPCR_Rhodpsn"/>
</dbReference>
<dbReference type="AlphaFoldDB" id="A0A6J8CIH1"/>
<evidence type="ECO:0000256" key="1">
    <source>
        <dbReference type="ARBA" id="ARBA00004370"/>
    </source>
</evidence>
<feature type="transmembrane region" description="Helical" evidence="5">
    <location>
        <begin position="178"/>
        <end position="198"/>
    </location>
</feature>
<dbReference type="EMBL" id="CACVKT020005427">
    <property type="protein sequence ID" value="CAC5395052.1"/>
    <property type="molecule type" value="Genomic_DNA"/>
</dbReference>
<keyword evidence="3 5" id="KW-1133">Transmembrane helix</keyword>
<dbReference type="Proteomes" id="UP000507470">
    <property type="component" value="Unassembled WGS sequence"/>
</dbReference>
<dbReference type="GO" id="GO:0016020">
    <property type="term" value="C:membrane"/>
    <property type="evidence" value="ECO:0007669"/>
    <property type="project" value="UniProtKB-SubCell"/>
</dbReference>
<dbReference type="PANTHER" id="PTHR46641:SF22">
    <property type="entry name" value="PROCTOLIN RECEPTOR, ISOFORM A"/>
    <property type="match status" value="1"/>
</dbReference>
<dbReference type="CDD" id="cd14978">
    <property type="entry name" value="7tmA_FMRFamide_R-like"/>
    <property type="match status" value="1"/>
</dbReference>
<feature type="transmembrane region" description="Helical" evidence="5">
    <location>
        <begin position="280"/>
        <end position="303"/>
    </location>
</feature>
<evidence type="ECO:0000313" key="7">
    <source>
        <dbReference type="EMBL" id="CAC5395052.1"/>
    </source>
</evidence>
<reference evidence="7 8" key="1">
    <citation type="submission" date="2020-06" db="EMBL/GenBank/DDBJ databases">
        <authorList>
            <person name="Li R."/>
            <person name="Bekaert M."/>
        </authorList>
    </citation>
    <scope>NUCLEOTIDE SEQUENCE [LARGE SCALE GENOMIC DNA]</scope>
    <source>
        <strain evidence="8">wild</strain>
    </source>
</reference>
<keyword evidence="4 5" id="KW-0472">Membrane</keyword>
<feature type="transmembrane region" description="Helical" evidence="5">
    <location>
        <begin position="97"/>
        <end position="118"/>
    </location>
</feature>
<organism evidence="7 8">
    <name type="scientific">Mytilus coruscus</name>
    <name type="common">Sea mussel</name>
    <dbReference type="NCBI Taxonomy" id="42192"/>
    <lineage>
        <taxon>Eukaryota</taxon>
        <taxon>Metazoa</taxon>
        <taxon>Spiralia</taxon>
        <taxon>Lophotrochozoa</taxon>
        <taxon>Mollusca</taxon>
        <taxon>Bivalvia</taxon>
        <taxon>Autobranchia</taxon>
        <taxon>Pteriomorphia</taxon>
        <taxon>Mytilida</taxon>
        <taxon>Mytiloidea</taxon>
        <taxon>Mytilidae</taxon>
        <taxon>Mytilinae</taxon>
        <taxon>Mytilus</taxon>
    </lineage>
</organism>
<evidence type="ECO:0000256" key="5">
    <source>
        <dbReference type="SAM" id="Phobius"/>
    </source>
</evidence>
<feature type="transmembrane region" description="Helical" evidence="5">
    <location>
        <begin position="232"/>
        <end position="259"/>
    </location>
</feature>
<dbReference type="Gene3D" id="1.20.1070.10">
    <property type="entry name" value="Rhodopsin 7-helix transmembrane proteins"/>
    <property type="match status" value="1"/>
</dbReference>
<gene>
    <name evidence="7" type="ORF">MCOR_29762</name>
</gene>
<dbReference type="InterPro" id="IPR017452">
    <property type="entry name" value="GPCR_Rhodpsn_7TM"/>
</dbReference>
<sequence length="468" mass="53939">MQVVAMETEDTPMLSFISNKTGWNPSFPRDQSQHLDITTFLPIAVDSQQHHLVDSVLLERYMNGFMAIIIIVLGLIGNSLTVIVLTRRTMHSSTNCYLTALAVWDGMVLLGTFCLMVLPQLSIGFKGYVFPYIVKYMYPFALIAQTATLWLTVSFTVERYIAVCHPLKAARMCTIARARLVIAFVSVTSFLFNVNRWFDYEIIRRDNNTTNTTELDYAFTDFGKNNVYRQVYFLWLYLFVMFFIPLTSLAVLNTFLIFAVRRSHQQRKDMNVRQSRENNVTIMLVSVVIVFMICQLPALVYNVAFSVNSYVIHMYGWQILSTIRNFMVTFNSAINFILYCAFGQKFRRTFIRTFCRCLVHGENFNSLTYPHSTVLASTTTGNKYRVLKGKKGLHYQMADLSCTHNTLISKYTPHSRTDLLPLPKVGRQKFENGRCRNRNYDYRGSIQEESEICDMIKTPNSSCPPSPI</sequence>
<evidence type="ECO:0000256" key="3">
    <source>
        <dbReference type="ARBA" id="ARBA00022989"/>
    </source>
</evidence>
<keyword evidence="8" id="KW-1185">Reference proteome</keyword>
<dbReference type="PRINTS" id="PR00237">
    <property type="entry name" value="GPCRRHODOPSN"/>
</dbReference>
<dbReference type="GO" id="GO:0004930">
    <property type="term" value="F:G protein-coupled receptor activity"/>
    <property type="evidence" value="ECO:0007669"/>
    <property type="project" value="InterPro"/>
</dbReference>
<dbReference type="OrthoDB" id="10011262at2759"/>
<evidence type="ECO:0000259" key="6">
    <source>
        <dbReference type="PROSITE" id="PS50262"/>
    </source>
</evidence>
<evidence type="ECO:0000256" key="2">
    <source>
        <dbReference type="ARBA" id="ARBA00022692"/>
    </source>
</evidence>
<feature type="domain" description="G-protein coupled receptors family 1 profile" evidence="6">
    <location>
        <begin position="77"/>
        <end position="339"/>
    </location>
</feature>
<name>A0A6J8CIH1_MYTCO</name>
<keyword evidence="2 5" id="KW-0812">Transmembrane</keyword>
<dbReference type="PANTHER" id="PTHR46641">
    <property type="entry name" value="FMRFAMIDE RECEPTOR-RELATED"/>
    <property type="match status" value="1"/>
</dbReference>
<feature type="transmembrane region" description="Helical" evidence="5">
    <location>
        <begin position="323"/>
        <end position="342"/>
    </location>
</feature>
<dbReference type="SUPFAM" id="SSF81321">
    <property type="entry name" value="Family A G protein-coupled receptor-like"/>
    <property type="match status" value="1"/>
</dbReference>
<feature type="transmembrane region" description="Helical" evidence="5">
    <location>
        <begin position="138"/>
        <end position="157"/>
    </location>
</feature>
<proteinExistence type="predicted"/>
<evidence type="ECO:0000256" key="4">
    <source>
        <dbReference type="ARBA" id="ARBA00023136"/>
    </source>
</evidence>
<evidence type="ECO:0000313" key="8">
    <source>
        <dbReference type="Proteomes" id="UP000507470"/>
    </source>
</evidence>